<proteinExistence type="inferred from homology"/>
<dbReference type="InterPro" id="IPR050320">
    <property type="entry name" value="N5-glutamine_MTase"/>
</dbReference>
<feature type="binding site" evidence="5">
    <location>
        <begin position="119"/>
        <end position="123"/>
    </location>
    <ligand>
        <name>S-adenosyl-L-methionine</name>
        <dbReference type="ChEBI" id="CHEBI:59789"/>
    </ligand>
</feature>
<sequence>MADPSPVRVDALLAQARTKVDHADAEWLLAFVLGKSRSWLYARGDDEVAADNAQRYEALLARRIAGEPLAYLTGRKGFWRFELQVTPDTLVPRPETELLVELALAHLSRDETIRVADLGTGSGAIALAIAYERPRAEVVAVDDSAAALEVAQANARALRLTNVEFRNGHWCEPLGEALYDTIASNPPYIALGDLHLEALRYEPASALSSGSDGLDAIREIVRTAPTHLKPGGALLIEHGRDQGAAVRALFADAGFIDIDTGVDMERRERVTSGVKPGGPSLG</sequence>
<keyword evidence="2 5" id="KW-0808">Transferase</keyword>
<evidence type="ECO:0000256" key="2">
    <source>
        <dbReference type="ARBA" id="ARBA00022679"/>
    </source>
</evidence>
<organism evidence="8 9">
    <name type="scientific">Lysobacter dokdonensis DS-58</name>
    <dbReference type="NCBI Taxonomy" id="1300345"/>
    <lineage>
        <taxon>Bacteria</taxon>
        <taxon>Pseudomonadati</taxon>
        <taxon>Pseudomonadota</taxon>
        <taxon>Gammaproteobacteria</taxon>
        <taxon>Lysobacterales</taxon>
        <taxon>Lysobacteraceae</taxon>
        <taxon>Noviluteimonas</taxon>
    </lineage>
</organism>
<dbReference type="InterPro" id="IPR040758">
    <property type="entry name" value="PrmC_N"/>
</dbReference>
<dbReference type="Pfam" id="PF17827">
    <property type="entry name" value="PrmC_N"/>
    <property type="match status" value="1"/>
</dbReference>
<dbReference type="SUPFAM" id="SSF53335">
    <property type="entry name" value="S-adenosyl-L-methionine-dependent methyltransferases"/>
    <property type="match status" value="1"/>
</dbReference>
<dbReference type="PROSITE" id="PS00092">
    <property type="entry name" value="N6_MTASE"/>
    <property type="match status" value="1"/>
</dbReference>
<dbReference type="HAMAP" id="MF_02126">
    <property type="entry name" value="RF_methyltr_PrmC"/>
    <property type="match status" value="1"/>
</dbReference>
<feature type="binding site" evidence="5">
    <location>
        <position position="185"/>
    </location>
    <ligand>
        <name>S-adenosyl-L-methionine</name>
        <dbReference type="ChEBI" id="CHEBI:59789"/>
    </ligand>
</feature>
<evidence type="ECO:0000259" key="6">
    <source>
        <dbReference type="Pfam" id="PF05175"/>
    </source>
</evidence>
<keyword evidence="3 5" id="KW-0949">S-adenosyl-L-methionine</keyword>
<dbReference type="GO" id="GO:0032259">
    <property type="term" value="P:methylation"/>
    <property type="evidence" value="ECO:0007669"/>
    <property type="project" value="UniProtKB-KW"/>
</dbReference>
<feature type="binding site" evidence="5">
    <location>
        <position position="170"/>
    </location>
    <ligand>
        <name>S-adenosyl-L-methionine</name>
        <dbReference type="ChEBI" id="CHEBI:59789"/>
    </ligand>
</feature>
<evidence type="ECO:0000313" key="9">
    <source>
        <dbReference type="Proteomes" id="UP000030518"/>
    </source>
</evidence>
<feature type="domain" description="Methyltransferase small" evidence="6">
    <location>
        <begin position="102"/>
        <end position="191"/>
    </location>
</feature>
<evidence type="ECO:0000256" key="1">
    <source>
        <dbReference type="ARBA" id="ARBA00022603"/>
    </source>
</evidence>
<dbReference type="InterPro" id="IPR007848">
    <property type="entry name" value="Small_mtfrase_dom"/>
</dbReference>
<dbReference type="FunFam" id="3.40.50.150:FF:000053">
    <property type="entry name" value="Release factor glutamine methyltransferase"/>
    <property type="match status" value="1"/>
</dbReference>
<dbReference type="PANTHER" id="PTHR18895:SF74">
    <property type="entry name" value="MTRF1L RELEASE FACTOR GLUTAMINE METHYLTRANSFERASE"/>
    <property type="match status" value="1"/>
</dbReference>
<dbReference type="Proteomes" id="UP000030518">
    <property type="component" value="Unassembled WGS sequence"/>
</dbReference>
<dbReference type="RefSeq" id="WP_036167874.1">
    <property type="nucleotide sequence ID" value="NZ_JRKJ01000007.1"/>
</dbReference>
<evidence type="ECO:0000256" key="3">
    <source>
        <dbReference type="ARBA" id="ARBA00022691"/>
    </source>
</evidence>
<dbReference type="NCBIfam" id="TIGR03534">
    <property type="entry name" value="RF_mod_PrmC"/>
    <property type="match status" value="1"/>
</dbReference>
<dbReference type="PANTHER" id="PTHR18895">
    <property type="entry name" value="HEMK METHYLTRANSFERASE"/>
    <property type="match status" value="1"/>
</dbReference>
<comment type="caution">
    <text evidence="8">The sequence shown here is derived from an EMBL/GenBank/DDBJ whole genome shotgun (WGS) entry which is preliminary data.</text>
</comment>
<accession>A0A0A2X2V8</accession>
<dbReference type="Gene3D" id="1.10.8.10">
    <property type="entry name" value="DNA helicase RuvA subunit, C-terminal domain"/>
    <property type="match status" value="1"/>
</dbReference>
<evidence type="ECO:0000256" key="4">
    <source>
        <dbReference type="ARBA" id="ARBA00048391"/>
    </source>
</evidence>
<dbReference type="InterPro" id="IPR029063">
    <property type="entry name" value="SAM-dependent_MTases_sf"/>
</dbReference>
<dbReference type="Gene3D" id="3.40.50.150">
    <property type="entry name" value="Vaccinia Virus protein VP39"/>
    <property type="match status" value="1"/>
</dbReference>
<comment type="catalytic activity">
    <reaction evidence="4 5">
        <text>L-glutaminyl-[peptide chain release factor] + S-adenosyl-L-methionine = N(5)-methyl-L-glutaminyl-[peptide chain release factor] + S-adenosyl-L-homocysteine + H(+)</text>
        <dbReference type="Rhea" id="RHEA:42896"/>
        <dbReference type="Rhea" id="RHEA-COMP:10271"/>
        <dbReference type="Rhea" id="RHEA-COMP:10272"/>
        <dbReference type="ChEBI" id="CHEBI:15378"/>
        <dbReference type="ChEBI" id="CHEBI:30011"/>
        <dbReference type="ChEBI" id="CHEBI:57856"/>
        <dbReference type="ChEBI" id="CHEBI:59789"/>
        <dbReference type="ChEBI" id="CHEBI:61891"/>
        <dbReference type="EC" id="2.1.1.297"/>
    </reaction>
</comment>
<dbReference type="PATRIC" id="fig|1300345.3.peg.1368"/>
<name>A0A0A2X2V8_9GAMM</name>
<keyword evidence="9" id="KW-1185">Reference proteome</keyword>
<dbReference type="EC" id="2.1.1.297" evidence="5"/>
<gene>
    <name evidence="5" type="primary">prmC</name>
    <name evidence="8" type="ORF">LF41_2814</name>
</gene>
<evidence type="ECO:0000259" key="7">
    <source>
        <dbReference type="Pfam" id="PF17827"/>
    </source>
</evidence>
<reference evidence="8 9" key="1">
    <citation type="submission" date="2014-09" db="EMBL/GenBank/DDBJ databases">
        <title>Genome sequences of Lysobacter dokdonensis DS-58.</title>
        <authorList>
            <person name="Kim J.F."/>
            <person name="Kwak M.-J."/>
        </authorList>
    </citation>
    <scope>NUCLEOTIDE SEQUENCE [LARGE SCALE GENOMIC DNA]</scope>
    <source>
        <strain evidence="8 9">DS-58</strain>
    </source>
</reference>
<dbReference type="OrthoDB" id="9800643at2"/>
<dbReference type="GO" id="GO:0102559">
    <property type="term" value="F:peptide chain release factor N(5)-glutamine methyltransferase activity"/>
    <property type="evidence" value="ECO:0007669"/>
    <property type="project" value="UniProtKB-EC"/>
</dbReference>
<feature type="binding site" evidence="5">
    <location>
        <begin position="185"/>
        <end position="188"/>
    </location>
    <ligand>
        <name>substrate</name>
    </ligand>
</feature>
<dbReference type="AlphaFoldDB" id="A0A0A2X2V8"/>
<evidence type="ECO:0000313" key="8">
    <source>
        <dbReference type="EMBL" id="KGQ19554.1"/>
    </source>
</evidence>
<feature type="binding site" evidence="5">
    <location>
        <position position="142"/>
    </location>
    <ligand>
        <name>S-adenosyl-L-methionine</name>
        <dbReference type="ChEBI" id="CHEBI:59789"/>
    </ligand>
</feature>
<dbReference type="STRING" id="1300345.LF41_2814"/>
<comment type="function">
    <text evidence="5">Methylates the class 1 translation termination release factors RF1/PrfA and RF2/PrfB on the glutamine residue of the universally conserved GGQ motif.</text>
</comment>
<dbReference type="NCBIfam" id="TIGR00536">
    <property type="entry name" value="hemK_fam"/>
    <property type="match status" value="1"/>
</dbReference>
<dbReference type="CDD" id="cd02440">
    <property type="entry name" value="AdoMet_MTases"/>
    <property type="match status" value="1"/>
</dbReference>
<comment type="similarity">
    <text evidence="5">Belongs to the protein N5-glutamine methyltransferase family. PrmC subfamily.</text>
</comment>
<dbReference type="eggNOG" id="COG2890">
    <property type="taxonomic scope" value="Bacteria"/>
</dbReference>
<dbReference type="Pfam" id="PF05175">
    <property type="entry name" value="MTS"/>
    <property type="match status" value="1"/>
</dbReference>
<keyword evidence="1 5" id="KW-0489">Methyltransferase</keyword>
<dbReference type="InterPro" id="IPR019874">
    <property type="entry name" value="RF_methyltr_PrmC"/>
</dbReference>
<dbReference type="GO" id="GO:0003676">
    <property type="term" value="F:nucleic acid binding"/>
    <property type="evidence" value="ECO:0007669"/>
    <property type="project" value="InterPro"/>
</dbReference>
<dbReference type="EMBL" id="JRKJ01000007">
    <property type="protein sequence ID" value="KGQ19554.1"/>
    <property type="molecule type" value="Genomic_DNA"/>
</dbReference>
<feature type="domain" description="Release factor glutamine methyltransferase N-terminal" evidence="7">
    <location>
        <begin position="11"/>
        <end position="74"/>
    </location>
</feature>
<dbReference type="InterPro" id="IPR004556">
    <property type="entry name" value="HemK-like"/>
</dbReference>
<protein>
    <recommendedName>
        <fullName evidence="5">Release factor glutamine methyltransferase</fullName>
        <shortName evidence="5">RF MTase</shortName>
        <ecNumber evidence="5">2.1.1.297</ecNumber>
    </recommendedName>
    <alternativeName>
        <fullName evidence="5">N5-glutamine methyltransferase PrmC</fullName>
    </alternativeName>
    <alternativeName>
        <fullName evidence="5">Protein-(glutamine-N5) MTase PrmC</fullName>
    </alternativeName>
    <alternativeName>
        <fullName evidence="5">Protein-glutamine N-methyltransferase PrmC</fullName>
    </alternativeName>
</protein>
<evidence type="ECO:0000256" key="5">
    <source>
        <dbReference type="HAMAP-Rule" id="MF_02126"/>
    </source>
</evidence>
<dbReference type="InterPro" id="IPR002052">
    <property type="entry name" value="DNA_methylase_N6_adenine_CS"/>
</dbReference>